<protein>
    <submittedName>
        <fullName evidence="3">Uncharacterized protein</fullName>
    </submittedName>
</protein>
<dbReference type="RefSeq" id="WP_207052197.1">
    <property type="nucleotide sequence ID" value="NZ_JAFIMU010000007.1"/>
</dbReference>
<feature type="transmembrane region" description="Helical" evidence="2">
    <location>
        <begin position="270"/>
        <end position="291"/>
    </location>
</feature>
<sequence length="441" mass="49969">MPQFQNISIQISKFTDQLLIDKIKEALTASELQTQDISVQPEFSGNSTRFSTEKPPPPEIAEVLSLNTFAIIRLDIETATTLSISFRRQPNQPSDNVSINFSESYRESPPNPSHAQVIKLTGHLREHLRAVDFLSTEGLRSVLSPELHKHYEFREAAVAKLEATIAQIASQITEDARKVRAQLDIEYQARTEMLNASHAKEVEKFHSEIALQQERLEKQRLELETKLREIDHSKSTHARRKLRQDLKQELAKRSVKFQLTEGTRDLRLPIFLFTIFLLVVSFTGLATYSVLSATLFAQGTDLADRELIATTIKQIAFAIAFASTSLFFLRWNNRWFQAHADEEFRQKQFDLDLDRASWVVEMALEWKEEKGSEIPSELLSRLTNGLFVADSDHAEEALHPADQLASAILGASSGASIEVPGGTKVQFDRKGIKRLQKSTQK</sequence>
<keyword evidence="4" id="KW-1185">Reference proteome</keyword>
<dbReference type="EMBL" id="JAFIMU010000007">
    <property type="protein sequence ID" value="MBN8229119.1"/>
    <property type="molecule type" value="Genomic_DNA"/>
</dbReference>
<dbReference type="Proteomes" id="UP000664052">
    <property type="component" value="Unassembled WGS sequence"/>
</dbReference>
<evidence type="ECO:0000256" key="2">
    <source>
        <dbReference type="SAM" id="Phobius"/>
    </source>
</evidence>
<accession>A0ABS3DBQ4</accession>
<feature type="coiled-coil region" evidence="1">
    <location>
        <begin position="202"/>
        <end position="233"/>
    </location>
</feature>
<evidence type="ECO:0000313" key="4">
    <source>
        <dbReference type="Proteomes" id="UP000664052"/>
    </source>
</evidence>
<reference evidence="3 4" key="1">
    <citation type="submission" date="2021-02" db="EMBL/GenBank/DDBJ databases">
        <title>De Novo genome assembly of isolated myxobacteria.</title>
        <authorList>
            <person name="Stevens D.C."/>
        </authorList>
    </citation>
    <scope>NUCLEOTIDE SEQUENCE [LARGE SCALE GENOMIC DNA]</scope>
    <source>
        <strain evidence="3 4">ATCC 29039</strain>
    </source>
</reference>
<keyword evidence="2" id="KW-0472">Membrane</keyword>
<gene>
    <name evidence="3" type="ORF">JYK02_16545</name>
</gene>
<keyword evidence="2" id="KW-1133">Transmembrane helix</keyword>
<proteinExistence type="predicted"/>
<name>A0ABS3DBQ4_9BACT</name>
<keyword evidence="2" id="KW-0812">Transmembrane</keyword>
<evidence type="ECO:0000256" key="1">
    <source>
        <dbReference type="SAM" id="Coils"/>
    </source>
</evidence>
<comment type="caution">
    <text evidence="3">The sequence shown here is derived from an EMBL/GenBank/DDBJ whole genome shotgun (WGS) entry which is preliminary data.</text>
</comment>
<evidence type="ECO:0000313" key="3">
    <source>
        <dbReference type="EMBL" id="MBN8229119.1"/>
    </source>
</evidence>
<keyword evidence="1" id="KW-0175">Coiled coil</keyword>
<organism evidence="3 4">
    <name type="scientific">Corallococcus macrosporus</name>
    <dbReference type="NCBI Taxonomy" id="35"/>
    <lineage>
        <taxon>Bacteria</taxon>
        <taxon>Pseudomonadati</taxon>
        <taxon>Myxococcota</taxon>
        <taxon>Myxococcia</taxon>
        <taxon>Myxococcales</taxon>
        <taxon>Cystobacterineae</taxon>
        <taxon>Myxococcaceae</taxon>
        <taxon>Corallococcus</taxon>
    </lineage>
</organism>
<feature type="transmembrane region" description="Helical" evidence="2">
    <location>
        <begin position="311"/>
        <end position="329"/>
    </location>
</feature>